<comment type="caution">
    <text evidence="7">The sequence shown here is derived from an EMBL/GenBank/DDBJ whole genome shotgun (WGS) entry which is preliminary data.</text>
</comment>
<evidence type="ECO:0000256" key="1">
    <source>
        <dbReference type="ARBA" id="ARBA00004167"/>
    </source>
</evidence>
<dbReference type="InterPro" id="IPR037682">
    <property type="entry name" value="TonB_C"/>
</dbReference>
<dbReference type="PANTHER" id="PTHR34978:SF3">
    <property type="entry name" value="SLR0241 PROTEIN"/>
    <property type="match status" value="1"/>
</dbReference>
<dbReference type="Pfam" id="PF03544">
    <property type="entry name" value="TonB_C"/>
    <property type="match status" value="1"/>
</dbReference>
<gene>
    <name evidence="7" type="ORF">FE810_07785</name>
</gene>
<evidence type="ECO:0000256" key="4">
    <source>
        <dbReference type="ARBA" id="ARBA00023136"/>
    </source>
</evidence>
<dbReference type="InterPro" id="IPR006260">
    <property type="entry name" value="TonB/TolA_C"/>
</dbReference>
<dbReference type="GO" id="GO:0055085">
    <property type="term" value="P:transmembrane transport"/>
    <property type="evidence" value="ECO:0007669"/>
    <property type="project" value="InterPro"/>
</dbReference>
<dbReference type="PANTHER" id="PTHR34978">
    <property type="entry name" value="POSSIBLE SENSOR-TRANSDUCER PROTEIN BLAR"/>
    <property type="match status" value="1"/>
</dbReference>
<dbReference type="InterPro" id="IPR008756">
    <property type="entry name" value="Peptidase_M56"/>
</dbReference>
<proteinExistence type="predicted"/>
<dbReference type="OrthoDB" id="15218at2"/>
<evidence type="ECO:0000313" key="7">
    <source>
        <dbReference type="EMBL" id="TLU65804.1"/>
    </source>
</evidence>
<keyword evidence="4 5" id="KW-0472">Membrane</keyword>
<keyword evidence="2 5" id="KW-0812">Transmembrane</keyword>
<feature type="transmembrane region" description="Helical" evidence="5">
    <location>
        <begin position="117"/>
        <end position="138"/>
    </location>
</feature>
<dbReference type="Proteomes" id="UP000307790">
    <property type="component" value="Unassembled WGS sequence"/>
</dbReference>
<feature type="transmembrane region" description="Helical" evidence="5">
    <location>
        <begin position="31"/>
        <end position="49"/>
    </location>
</feature>
<dbReference type="SUPFAM" id="SSF74653">
    <property type="entry name" value="TolA/TonB C-terminal domain"/>
    <property type="match status" value="1"/>
</dbReference>
<accession>A0A5R9IJT0</accession>
<protein>
    <submittedName>
        <fullName evidence="7">M56 family metallopeptidase</fullName>
    </submittedName>
</protein>
<dbReference type="PROSITE" id="PS52015">
    <property type="entry name" value="TONB_CTD"/>
    <property type="match status" value="1"/>
</dbReference>
<feature type="domain" description="TonB C-terminal" evidence="6">
    <location>
        <begin position="566"/>
        <end position="657"/>
    </location>
</feature>
<evidence type="ECO:0000256" key="5">
    <source>
        <dbReference type="SAM" id="Phobius"/>
    </source>
</evidence>
<evidence type="ECO:0000313" key="8">
    <source>
        <dbReference type="Proteomes" id="UP000307790"/>
    </source>
</evidence>
<dbReference type="NCBIfam" id="TIGR01352">
    <property type="entry name" value="tonB_Cterm"/>
    <property type="match status" value="1"/>
</dbReference>
<evidence type="ECO:0000256" key="2">
    <source>
        <dbReference type="ARBA" id="ARBA00022692"/>
    </source>
</evidence>
<dbReference type="InterPro" id="IPR052173">
    <property type="entry name" value="Beta-lactam_resp_regulator"/>
</dbReference>
<keyword evidence="8" id="KW-1185">Reference proteome</keyword>
<feature type="transmembrane region" description="Helical" evidence="5">
    <location>
        <begin position="317"/>
        <end position="337"/>
    </location>
</feature>
<dbReference type="Pfam" id="PF05569">
    <property type="entry name" value="Peptidase_M56"/>
    <property type="match status" value="1"/>
</dbReference>
<dbReference type="GO" id="GO:0016020">
    <property type="term" value="C:membrane"/>
    <property type="evidence" value="ECO:0007669"/>
    <property type="project" value="UniProtKB-SubCell"/>
</dbReference>
<dbReference type="Gene3D" id="3.30.1150.10">
    <property type="match status" value="1"/>
</dbReference>
<sequence length="657" mass="73517">MNWSRHRKRCDSLSDTGLNILQQLSYTLGHFLWQGIAIALALRICLIFIDKKQANLRYLCAVTALLACFVAPIYTFSQLLNANLTATSMQTLPWIQDLLHSTQNMVLSQNVSSSLQISHMLAIAWLLIVSALTVKFVLEFCWTQSVRRQQIIAPTNQLQSQFTTLIQQLQLDRKVQLLLSFRISSPMTLGFLKPVILLPAQLVTGLSKEQLELVLLHELIHIKRYDYAVNICQAIIELLLFFHPVVHWIGRQIRLERECVCDQQVLALRHDTIGYARLMTDLADYHQASSDLAIAANGGELTLRVQRMLEDKNRSSMLSSVIPVTIIVILFAAMSGLSTHSLWQSIIGTSPIAAQQQTGNNELEPIAQATIAHWLLNPEQLTPETDINLSQNVPLAEPASPLQLPENPVDVIVEQLTLTNKSKVDEQQSRQNLAAINVAEAASIFPDLTERQQVNEKIEGVKDSFSKNTASIASVSTTNTLDTLTSTDAKKPLTPVALQSANREVTPKIGRETNQITSHMTVFANKTQKQIVLPVIELQDDLSGQSQLLKSNQLIAKTYPNLQEQADIIDAQVVKSYAPKYPKLAARRKLSKAVQVSFVIDVAGRVKELDFEDDRQVRYFKGSISEAMKKWRFKPATINGKPIESSMTKIFDFNLDG</sequence>
<evidence type="ECO:0000259" key="6">
    <source>
        <dbReference type="PROSITE" id="PS52015"/>
    </source>
</evidence>
<keyword evidence="3 5" id="KW-1133">Transmembrane helix</keyword>
<dbReference type="AlphaFoldDB" id="A0A5R9IJT0"/>
<reference evidence="7 8" key="1">
    <citation type="submission" date="2019-05" db="EMBL/GenBank/DDBJ databases">
        <title>Genome sequences of Thalassotalea litorea 1K03283.</title>
        <authorList>
            <person name="Zhang D."/>
        </authorList>
    </citation>
    <scope>NUCLEOTIDE SEQUENCE [LARGE SCALE GENOMIC DNA]</scope>
    <source>
        <strain evidence="7 8">MCCC 1K03283</strain>
    </source>
</reference>
<dbReference type="CDD" id="cd07341">
    <property type="entry name" value="M56_BlaR1_MecR1_like"/>
    <property type="match status" value="1"/>
</dbReference>
<dbReference type="EMBL" id="VCBC01000006">
    <property type="protein sequence ID" value="TLU65804.1"/>
    <property type="molecule type" value="Genomic_DNA"/>
</dbReference>
<name>A0A5R9IJT0_9GAMM</name>
<dbReference type="Gene3D" id="3.30.2010.10">
    <property type="entry name" value="Metalloproteases ('zincins'), catalytic domain"/>
    <property type="match status" value="1"/>
</dbReference>
<comment type="subcellular location">
    <subcellularLocation>
        <location evidence="1">Membrane</location>
        <topology evidence="1">Single-pass membrane protein</topology>
    </subcellularLocation>
</comment>
<evidence type="ECO:0000256" key="3">
    <source>
        <dbReference type="ARBA" id="ARBA00022989"/>
    </source>
</evidence>
<feature type="transmembrane region" description="Helical" evidence="5">
    <location>
        <begin position="56"/>
        <end position="74"/>
    </location>
</feature>
<organism evidence="7 8">
    <name type="scientific">Thalassotalea litorea</name>
    <dbReference type="NCBI Taxonomy" id="2020715"/>
    <lineage>
        <taxon>Bacteria</taxon>
        <taxon>Pseudomonadati</taxon>
        <taxon>Pseudomonadota</taxon>
        <taxon>Gammaproteobacteria</taxon>
        <taxon>Alteromonadales</taxon>
        <taxon>Colwelliaceae</taxon>
        <taxon>Thalassotalea</taxon>
    </lineage>
</organism>